<protein>
    <recommendedName>
        <fullName evidence="3">DUF3293 domain-containing protein</fullName>
    </recommendedName>
</protein>
<dbReference type="InterPro" id="IPR021710">
    <property type="entry name" value="DUF3293"/>
</dbReference>
<keyword evidence="2" id="KW-1185">Reference proteome</keyword>
<name>A0ABQ6ZLL0_9GAMM</name>
<proteinExistence type="predicted"/>
<reference evidence="1 2" key="1">
    <citation type="submission" date="2017-10" db="EMBL/GenBank/DDBJ databases">
        <title>Whole genome sequencing of members of genus Pseudoxanthomonas.</title>
        <authorList>
            <person name="Kumar S."/>
            <person name="Bansal K."/>
            <person name="Kaur A."/>
            <person name="Patil P."/>
            <person name="Sharma S."/>
            <person name="Patil P.B."/>
        </authorList>
    </citation>
    <scope>NUCLEOTIDE SEQUENCE [LARGE SCALE GENOMIC DNA]</scope>
    <source>
        <strain evidence="1 2">DSM 17109</strain>
    </source>
</reference>
<evidence type="ECO:0000313" key="2">
    <source>
        <dbReference type="Proteomes" id="UP000781710"/>
    </source>
</evidence>
<organism evidence="1 2">
    <name type="scientific">Pseudoxanthomonas japonensis</name>
    <dbReference type="NCBI Taxonomy" id="69284"/>
    <lineage>
        <taxon>Bacteria</taxon>
        <taxon>Pseudomonadati</taxon>
        <taxon>Pseudomonadota</taxon>
        <taxon>Gammaproteobacteria</taxon>
        <taxon>Lysobacterales</taxon>
        <taxon>Lysobacteraceae</taxon>
        <taxon>Pseudoxanthomonas</taxon>
    </lineage>
</organism>
<evidence type="ECO:0008006" key="3">
    <source>
        <dbReference type="Google" id="ProtNLM"/>
    </source>
</evidence>
<dbReference type="Pfam" id="PF11697">
    <property type="entry name" value="DUF3293"/>
    <property type="match status" value="1"/>
</dbReference>
<dbReference type="EMBL" id="PDWW01000002">
    <property type="protein sequence ID" value="KAF1727144.1"/>
    <property type="molecule type" value="Genomic_DNA"/>
</dbReference>
<sequence>MVVPTLGSFVWGWNIPVQVLDEGEGGVYALAITRDDAAMAEHSVPADRTGTGDVPEEERARLATAWAAAHYFVSVGRQEWLFRTGMTAEDVERQVIASRYLFITAWNPPPGDTPRHLNDEAQERLHARLHTLGLAFHPALGCNNQGGMVEHGCLVLDATPEQADALAREFRQGGTLFWSADTPVRLRMMWPRPPQADGDPYTDWVGQ</sequence>
<gene>
    <name evidence="1" type="ORF">CSC78_03045</name>
</gene>
<comment type="caution">
    <text evidence="1">The sequence shown here is derived from an EMBL/GenBank/DDBJ whole genome shotgun (WGS) entry which is preliminary data.</text>
</comment>
<evidence type="ECO:0000313" key="1">
    <source>
        <dbReference type="EMBL" id="KAF1727144.1"/>
    </source>
</evidence>
<dbReference type="Proteomes" id="UP000781710">
    <property type="component" value="Unassembled WGS sequence"/>
</dbReference>
<accession>A0ABQ6ZLL0</accession>